<gene>
    <name evidence="2" type="ORF">BUW47_05510</name>
</gene>
<sequence>MTKLFTPTEMAEGSLLLGRWQLQNDELYTPLLGGVIKTIVTGSDQLTLTVANRHHPLMPSHYWAVRVNHTAWRRYSAALPIEVALPAERNLVEIMTAGNTDLDDVWSGNQGFALTKLELKGAGRLIKPSPRPVVAIYGDSITAGCWVNGYGASSDYRPEQNFVGLAQDKIDVDLARVAYSAAGVLRPATGGVPVAIDWLDHFNAQTPWPPHPVSLSVINLGVNDRRFSEADFATAYEQYVTAFLKRQTGPVALMIPFAQSMANVIRATAQYHQLPVIETTGWCASFTDGLHPDLTGAQQAAPRFAKALTRLLNERM</sequence>
<protein>
    <recommendedName>
        <fullName evidence="1">SGNH hydrolase-type esterase domain-containing protein</fullName>
    </recommendedName>
</protein>
<dbReference type="InterPro" id="IPR013830">
    <property type="entry name" value="SGNH_hydro"/>
</dbReference>
<dbReference type="Proteomes" id="UP000185427">
    <property type="component" value="Chromosome"/>
</dbReference>
<dbReference type="Gene3D" id="3.40.50.1110">
    <property type="entry name" value="SGNH hydrolase"/>
    <property type="match status" value="1"/>
</dbReference>
<dbReference type="RefSeq" id="WP_075667351.1">
    <property type="nucleotide sequence ID" value="NZ_CP019030.1"/>
</dbReference>
<dbReference type="AlphaFoldDB" id="A0A1L7GV68"/>
<dbReference type="SUPFAM" id="SSF52266">
    <property type="entry name" value="SGNH hydrolase"/>
    <property type="match status" value="1"/>
</dbReference>
<accession>A0A1L7GV68</accession>
<evidence type="ECO:0000313" key="2">
    <source>
        <dbReference type="EMBL" id="APU45916.1"/>
    </source>
</evidence>
<dbReference type="InterPro" id="IPR036514">
    <property type="entry name" value="SGNH_hydro_sf"/>
</dbReference>
<evidence type="ECO:0000259" key="1">
    <source>
        <dbReference type="Pfam" id="PF13472"/>
    </source>
</evidence>
<dbReference type="OrthoDB" id="9801375at2"/>
<dbReference type="EMBL" id="CP019030">
    <property type="protein sequence ID" value="APU45916.1"/>
    <property type="molecule type" value="Genomic_DNA"/>
</dbReference>
<proteinExistence type="predicted"/>
<feature type="domain" description="SGNH hydrolase-type esterase" evidence="1">
    <location>
        <begin position="137"/>
        <end position="298"/>
    </location>
</feature>
<organism evidence="2 3">
    <name type="scientific">Limosilactobacillus fermentum</name>
    <name type="common">Lactobacillus fermentum</name>
    <dbReference type="NCBI Taxonomy" id="1613"/>
    <lineage>
        <taxon>Bacteria</taxon>
        <taxon>Bacillati</taxon>
        <taxon>Bacillota</taxon>
        <taxon>Bacilli</taxon>
        <taxon>Lactobacillales</taxon>
        <taxon>Lactobacillaceae</taxon>
        <taxon>Limosilactobacillus</taxon>
    </lineage>
</organism>
<reference evidence="2 3" key="1">
    <citation type="submission" date="2016-12" db="EMBL/GenBank/DDBJ databases">
        <title>Complete Genome Sequence of Lactobacillus fermentum Strain SNUV175, a Probiotic for Treatment of Bacterial Vaginosis.</title>
        <authorList>
            <person name="Lee S."/>
            <person name="You H.J."/>
            <person name="Kwon B."/>
            <person name="Ko G."/>
        </authorList>
    </citation>
    <scope>NUCLEOTIDE SEQUENCE [LARGE SCALE GENOMIC DNA]</scope>
    <source>
        <strain evidence="2 3">SNUV175</strain>
    </source>
</reference>
<name>A0A1L7GV68_LIMFE</name>
<evidence type="ECO:0000313" key="3">
    <source>
        <dbReference type="Proteomes" id="UP000185427"/>
    </source>
</evidence>
<dbReference type="Pfam" id="PF13472">
    <property type="entry name" value="Lipase_GDSL_2"/>
    <property type="match status" value="1"/>
</dbReference>